<sequence length="456" mass="49450">MAELKAFRLKGWWKVGVADDVADADEKPELKGLNAGFTVTPAAKGFPVIKATTAEPPTLITLNPIEGFIVSGRVAVRKNQFDIMLWAKCSALNIGDTPLTYTLRPHDATFNGQKLSGLPSITIIAPTIADDHDDELDGEVVADLAEVDWLETAPAVGGGFKIRAVPNGWDFDDEGKLRFYADGTEVGEGREIPFADIVGTAVSNIVGNYTDEAVSIFDRMEVRPDFDRRKAIDRLIRDYKGYGIWDRLDVFCPLAAHRQQAALLNWLPDKIEETNLRAYNSPLFIPDRGFKGNGTSSYLANVSIEAVNTHVTDMSIGLWLTTPSTAGGWDLWLTAGWNVAFQAAASAVTWRTAKPNGLTAPISATARPGLYFLTQDAPNSAHLYKEGSEIAADTRMYSDTVTPNPTSPLLLFSSNGVESFSNATLSFVSIGGAMDATEQSLAYRAQTTFMRSVGVA</sequence>
<comment type="caution">
    <text evidence="1">The sequence shown here is derived from an EMBL/GenBank/DDBJ whole genome shotgun (WGS) entry which is preliminary data.</text>
</comment>
<keyword evidence="2" id="KW-1185">Reference proteome</keyword>
<name>A0ABT3C995_9MYCO</name>
<dbReference type="EMBL" id="JACKTY010000020">
    <property type="protein sequence ID" value="MCV7226048.1"/>
    <property type="molecule type" value="Genomic_DNA"/>
</dbReference>
<evidence type="ECO:0000313" key="2">
    <source>
        <dbReference type="Proteomes" id="UP001526201"/>
    </source>
</evidence>
<organism evidence="1 2">
    <name type="scientific">Mycolicibacterium komossense</name>
    <dbReference type="NCBI Taxonomy" id="1779"/>
    <lineage>
        <taxon>Bacteria</taxon>
        <taxon>Bacillati</taxon>
        <taxon>Actinomycetota</taxon>
        <taxon>Actinomycetes</taxon>
        <taxon>Mycobacteriales</taxon>
        <taxon>Mycobacteriaceae</taxon>
        <taxon>Mycolicibacterium</taxon>
    </lineage>
</organism>
<evidence type="ECO:0000313" key="1">
    <source>
        <dbReference type="EMBL" id="MCV7226048.1"/>
    </source>
</evidence>
<accession>A0ABT3C995</accession>
<dbReference type="RefSeq" id="WP_264066879.1">
    <property type="nucleotide sequence ID" value="NZ_JACKTY010000020.1"/>
</dbReference>
<gene>
    <name evidence="1" type="ORF">H7J73_08375</name>
</gene>
<proteinExistence type="predicted"/>
<dbReference type="Proteomes" id="UP001526201">
    <property type="component" value="Unassembled WGS sequence"/>
</dbReference>
<protein>
    <submittedName>
        <fullName evidence="1">Uncharacterized protein</fullName>
    </submittedName>
</protein>
<reference evidence="1 2" key="1">
    <citation type="journal article" date="2022" name="BMC Genomics">
        <title>Comparative genome analysis of mycobacteria focusing on tRNA and non-coding RNA.</title>
        <authorList>
            <person name="Behra P.R.K."/>
            <person name="Pettersson B.M.F."/>
            <person name="Ramesh M."/>
            <person name="Das S."/>
            <person name="Dasgupta S."/>
            <person name="Kirsebom L.A."/>
        </authorList>
    </citation>
    <scope>NUCLEOTIDE SEQUENCE [LARGE SCALE GENOMIC DNA]</scope>
    <source>
        <strain evidence="1 2">DSM 44078</strain>
    </source>
</reference>